<gene>
    <name evidence="1" type="ORF">NDU88_003989</name>
</gene>
<evidence type="ECO:0000313" key="2">
    <source>
        <dbReference type="Proteomes" id="UP001066276"/>
    </source>
</evidence>
<organism evidence="1 2">
    <name type="scientific">Pleurodeles waltl</name>
    <name type="common">Iberian ribbed newt</name>
    <dbReference type="NCBI Taxonomy" id="8319"/>
    <lineage>
        <taxon>Eukaryota</taxon>
        <taxon>Metazoa</taxon>
        <taxon>Chordata</taxon>
        <taxon>Craniata</taxon>
        <taxon>Vertebrata</taxon>
        <taxon>Euteleostomi</taxon>
        <taxon>Amphibia</taxon>
        <taxon>Batrachia</taxon>
        <taxon>Caudata</taxon>
        <taxon>Salamandroidea</taxon>
        <taxon>Salamandridae</taxon>
        <taxon>Pleurodelinae</taxon>
        <taxon>Pleurodeles</taxon>
    </lineage>
</organism>
<reference evidence="1" key="1">
    <citation type="journal article" date="2022" name="bioRxiv">
        <title>Sequencing and chromosome-scale assembly of the giantPleurodeles waltlgenome.</title>
        <authorList>
            <person name="Brown T."/>
            <person name="Elewa A."/>
            <person name="Iarovenko S."/>
            <person name="Subramanian E."/>
            <person name="Araus A.J."/>
            <person name="Petzold A."/>
            <person name="Susuki M."/>
            <person name="Suzuki K.-i.T."/>
            <person name="Hayashi T."/>
            <person name="Toyoda A."/>
            <person name="Oliveira C."/>
            <person name="Osipova E."/>
            <person name="Leigh N.D."/>
            <person name="Simon A."/>
            <person name="Yun M.H."/>
        </authorList>
    </citation>
    <scope>NUCLEOTIDE SEQUENCE</scope>
    <source>
        <strain evidence="1">20211129_DDA</strain>
        <tissue evidence="1">Liver</tissue>
    </source>
</reference>
<accession>A0AAV7M8P9</accession>
<dbReference type="Proteomes" id="UP001066276">
    <property type="component" value="Chromosome 10"/>
</dbReference>
<sequence length="90" mass="9982">MAECRDAACPTRFSRLPTAVTPEGVAEQNRVAVHRDATRLPPLRWLLWPPRGHYGGHYTAMQSQAERIGTPTTRRFLSAAAVACSDPQPR</sequence>
<keyword evidence="2" id="KW-1185">Reference proteome</keyword>
<comment type="caution">
    <text evidence="1">The sequence shown here is derived from an EMBL/GenBank/DDBJ whole genome shotgun (WGS) entry which is preliminary data.</text>
</comment>
<dbReference type="AlphaFoldDB" id="A0AAV7M8P9"/>
<proteinExistence type="predicted"/>
<dbReference type="EMBL" id="JANPWB010000014">
    <property type="protein sequence ID" value="KAJ1098882.1"/>
    <property type="molecule type" value="Genomic_DNA"/>
</dbReference>
<protein>
    <submittedName>
        <fullName evidence="1">Uncharacterized protein</fullName>
    </submittedName>
</protein>
<name>A0AAV7M8P9_PLEWA</name>
<evidence type="ECO:0000313" key="1">
    <source>
        <dbReference type="EMBL" id="KAJ1098882.1"/>
    </source>
</evidence>